<proteinExistence type="predicted"/>
<dbReference type="SUPFAM" id="SSF48295">
    <property type="entry name" value="TrpR-like"/>
    <property type="match status" value="1"/>
</dbReference>
<organism evidence="1 2">
    <name type="scientific">Candidatus Kaiserbacteria bacterium CG10_big_fil_rev_8_21_14_0_10_49_17</name>
    <dbReference type="NCBI Taxonomy" id="1974609"/>
    <lineage>
        <taxon>Bacteria</taxon>
        <taxon>Candidatus Kaiseribacteriota</taxon>
    </lineage>
</organism>
<accession>A0A2M6WEV4</accession>
<dbReference type="EMBL" id="PFBJ01000006">
    <property type="protein sequence ID" value="PIT91274.1"/>
    <property type="molecule type" value="Genomic_DNA"/>
</dbReference>
<dbReference type="Gene3D" id="1.10.1270.10">
    <property type="entry name" value="TrpR-like"/>
    <property type="match status" value="1"/>
</dbReference>
<gene>
    <name evidence="1" type="ORF">COU17_01445</name>
</gene>
<comment type="caution">
    <text evidence="1">The sequence shown here is derived from an EMBL/GenBank/DDBJ whole genome shotgun (WGS) entry which is preliminary data.</text>
</comment>
<dbReference type="GO" id="GO:0003700">
    <property type="term" value="F:DNA-binding transcription factor activity"/>
    <property type="evidence" value="ECO:0007669"/>
    <property type="project" value="InterPro"/>
</dbReference>
<dbReference type="AlphaFoldDB" id="A0A2M6WEV4"/>
<evidence type="ECO:0000313" key="2">
    <source>
        <dbReference type="Proteomes" id="UP000228809"/>
    </source>
</evidence>
<evidence type="ECO:0000313" key="1">
    <source>
        <dbReference type="EMBL" id="PIT91274.1"/>
    </source>
</evidence>
<dbReference type="InterPro" id="IPR000831">
    <property type="entry name" value="Trp_repress"/>
</dbReference>
<name>A0A2M6WEV4_9BACT</name>
<dbReference type="InterPro" id="IPR038116">
    <property type="entry name" value="TrpR-like_sf"/>
</dbReference>
<dbReference type="InterPro" id="IPR010921">
    <property type="entry name" value="Trp_repressor/repl_initiator"/>
</dbReference>
<dbReference type="GO" id="GO:0043565">
    <property type="term" value="F:sequence-specific DNA binding"/>
    <property type="evidence" value="ECO:0007669"/>
    <property type="project" value="InterPro"/>
</dbReference>
<reference evidence="2" key="1">
    <citation type="submission" date="2017-09" db="EMBL/GenBank/DDBJ databases">
        <title>Depth-based differentiation of microbial function through sediment-hosted aquifers and enrichment of novel symbionts in the deep terrestrial subsurface.</title>
        <authorList>
            <person name="Probst A.J."/>
            <person name="Ladd B."/>
            <person name="Jarett J.K."/>
            <person name="Geller-Mcgrath D.E."/>
            <person name="Sieber C.M.K."/>
            <person name="Emerson J.B."/>
            <person name="Anantharaman K."/>
            <person name="Thomas B.C."/>
            <person name="Malmstrom R."/>
            <person name="Stieglmeier M."/>
            <person name="Klingl A."/>
            <person name="Woyke T."/>
            <person name="Ryan C.M."/>
            <person name="Banfield J.F."/>
        </authorList>
    </citation>
    <scope>NUCLEOTIDE SEQUENCE [LARGE SCALE GENOMIC DNA]</scope>
</reference>
<protein>
    <submittedName>
        <fullName evidence="1">Uncharacterized protein</fullName>
    </submittedName>
</protein>
<dbReference type="Pfam" id="PF01371">
    <property type="entry name" value="Trp_repressor"/>
    <property type="match status" value="1"/>
</dbReference>
<dbReference type="Proteomes" id="UP000228809">
    <property type="component" value="Unassembled WGS sequence"/>
</dbReference>
<sequence>MHAYDTTVVFPYEHIHIYAHGNIPMHRYIESMTQVSEGQFESAIRKRIEKQFVGMLDVHNGSKLLLELLTETELLMLAKRLATLILLSNGHSYYQIQKSLDVSTSTSKRLHEELLVGKYSRLEKILKRKEEREELYADIEKLLRLGMPSMGRDRWSRIRSK</sequence>